<dbReference type="AlphaFoldDB" id="A0A239P7N8"/>
<dbReference type="Proteomes" id="UP000198282">
    <property type="component" value="Unassembled WGS sequence"/>
</dbReference>
<organism evidence="1 2">
    <name type="scientific">Streptosporangium subroseum</name>
    <dbReference type="NCBI Taxonomy" id="106412"/>
    <lineage>
        <taxon>Bacteria</taxon>
        <taxon>Bacillati</taxon>
        <taxon>Actinomycetota</taxon>
        <taxon>Actinomycetes</taxon>
        <taxon>Streptosporangiales</taxon>
        <taxon>Streptosporangiaceae</taxon>
        <taxon>Streptosporangium</taxon>
    </lineage>
</organism>
<evidence type="ECO:0000313" key="2">
    <source>
        <dbReference type="Proteomes" id="UP000198282"/>
    </source>
</evidence>
<keyword evidence="2" id="KW-1185">Reference proteome</keyword>
<dbReference type="EMBL" id="FZOD01000096">
    <property type="protein sequence ID" value="SNT63046.1"/>
    <property type="molecule type" value="Genomic_DNA"/>
</dbReference>
<name>A0A239P7N8_9ACTN</name>
<protein>
    <submittedName>
        <fullName evidence="1">Uncharacterized protein</fullName>
    </submittedName>
</protein>
<gene>
    <name evidence="1" type="ORF">SAMN05216276_10968</name>
</gene>
<evidence type="ECO:0000313" key="1">
    <source>
        <dbReference type="EMBL" id="SNT63046.1"/>
    </source>
</evidence>
<reference evidence="1 2" key="1">
    <citation type="submission" date="2017-06" db="EMBL/GenBank/DDBJ databases">
        <authorList>
            <person name="Kim H.J."/>
            <person name="Triplett B.A."/>
        </authorList>
    </citation>
    <scope>NUCLEOTIDE SEQUENCE [LARGE SCALE GENOMIC DNA]</scope>
    <source>
        <strain evidence="1 2">CGMCC 4.2132</strain>
    </source>
</reference>
<sequence>MIRQYAFKWVKPGQVTLNASTNCGEFARYVLDSILDADDADHLRLRKLVSRTFTAR</sequence>
<proteinExistence type="predicted"/>
<dbReference type="RefSeq" id="WP_179282589.1">
    <property type="nucleotide sequence ID" value="NZ_FZOD01000096.1"/>
</dbReference>
<accession>A0A239P7N8</accession>